<dbReference type="InterPro" id="IPR005901">
    <property type="entry name" value="GLPGLI"/>
</dbReference>
<proteinExistence type="predicted"/>
<organism evidence="1 2">
    <name type="scientific">Mesonia ostreae</name>
    <dbReference type="NCBI Taxonomy" id="861110"/>
    <lineage>
        <taxon>Bacteria</taxon>
        <taxon>Pseudomonadati</taxon>
        <taxon>Bacteroidota</taxon>
        <taxon>Flavobacteriia</taxon>
        <taxon>Flavobacteriales</taxon>
        <taxon>Flavobacteriaceae</taxon>
        <taxon>Mesonia</taxon>
    </lineage>
</organism>
<accession>A0ABU2KJ20</accession>
<protein>
    <submittedName>
        <fullName evidence="1">GLPGLI family protein</fullName>
    </submittedName>
</protein>
<dbReference type="EMBL" id="JAVRBG010000007">
    <property type="protein sequence ID" value="MDT0294715.1"/>
    <property type="molecule type" value="Genomic_DNA"/>
</dbReference>
<sequence length="243" mass="28283">MRKLIVVLIFFTSNLGISQILSGEITYGVRMDEVALQKIINSVKDNSFKKDYLIKLHNDLKSSIKYLNYTLKFNTNESNFNRKETLANDNGIDLNMSSMAVSANGIFYSNLKENVNLHQVEFSGESYLLSKNIDYNWQITTETKIIQGYKCYKAISKVTKNSKNFITTAWFCPRLSFQHGPKGFNDLPGLILELKYLDRFIFYTKNIKLRENEIKINRPTKGNNMTQKKFDKFLKNRMNSMKN</sequence>
<dbReference type="RefSeq" id="WP_311401645.1">
    <property type="nucleotide sequence ID" value="NZ_JAVRBG010000007.1"/>
</dbReference>
<comment type="caution">
    <text evidence="1">The sequence shown here is derived from an EMBL/GenBank/DDBJ whole genome shotgun (WGS) entry which is preliminary data.</text>
</comment>
<gene>
    <name evidence="1" type="ORF">RLT85_08715</name>
</gene>
<reference evidence="2" key="1">
    <citation type="submission" date="2023-07" db="EMBL/GenBank/DDBJ databases">
        <title>Isolating and identifying novel microbial strains from the Mariana Trench.</title>
        <authorList>
            <person name="Fu H."/>
        </authorList>
    </citation>
    <scope>NUCLEOTIDE SEQUENCE [LARGE SCALE GENOMIC DNA]</scope>
    <source>
        <strain evidence="2">T-y2</strain>
    </source>
</reference>
<name>A0ABU2KJ20_9FLAO</name>
<keyword evidence="2" id="KW-1185">Reference proteome</keyword>
<evidence type="ECO:0000313" key="2">
    <source>
        <dbReference type="Proteomes" id="UP001182991"/>
    </source>
</evidence>
<dbReference type="NCBIfam" id="TIGR01200">
    <property type="entry name" value="GLPGLI"/>
    <property type="match status" value="1"/>
</dbReference>
<dbReference type="Proteomes" id="UP001182991">
    <property type="component" value="Unassembled WGS sequence"/>
</dbReference>
<dbReference type="Pfam" id="PF09697">
    <property type="entry name" value="Porph_ging"/>
    <property type="match status" value="1"/>
</dbReference>
<evidence type="ECO:0000313" key="1">
    <source>
        <dbReference type="EMBL" id="MDT0294715.1"/>
    </source>
</evidence>